<sequence>MVYIIIIIDPSQTMSRQWLYPTLDKKSYFHFMKTGELDEIILSYMNKQFISKKFIKNKNKRNPKNNSSSSRKKGYCYCGSYTMRVLTKDGWMTICDNTQQSLKLCKK</sequence>
<protein>
    <submittedName>
        <fullName evidence="1">Similar to translin-associated factor X</fullName>
    </submittedName>
</protein>
<reference evidence="1 2" key="1">
    <citation type="journal article" date="2012" name="Genome Biol. Evol.">
        <title>Related Giant Viruses in Distant Locations and Different Habitats: Acanthamoeba polyphaga moumouvirus Represents a Third Lineage of the Mimiviridae That Is Close to the Megavirus Lineage.</title>
        <authorList>
            <person name="Yoosuf N."/>
            <person name="Yutin N."/>
            <person name="Colson P."/>
            <person name="Shabalina S.A."/>
            <person name="Pagnier I."/>
            <person name="Robert C."/>
            <person name="Azza S."/>
            <person name="Klose T."/>
            <person name="Wong J."/>
            <person name="Rossmann M.G."/>
            <person name="La Scola B."/>
            <person name="Raoult D."/>
            <person name="Koonin E.V."/>
        </authorList>
    </citation>
    <scope>NUCLEOTIDE SEQUENCE [LARGE SCALE GENOMIC DNA]</scope>
    <source>
        <strain evidence="1 2">M10A</strain>
    </source>
</reference>
<proteinExistence type="predicted"/>
<dbReference type="RefSeq" id="YP_007354669.1">
    <property type="nucleotide sequence ID" value="NC_020104.1"/>
</dbReference>
<name>L7RDR8_9VIRU</name>
<evidence type="ECO:0000313" key="1">
    <source>
        <dbReference type="EMBL" id="AGC02233.1"/>
    </source>
</evidence>
<dbReference type="KEGG" id="vg:14445794"/>
<accession>L7RDR8</accession>
<keyword evidence="2" id="KW-1185">Reference proteome</keyword>
<gene>
    <name evidence="1" type="ORF">Moumou_00712</name>
</gene>
<dbReference type="Proteomes" id="UP000201640">
    <property type="component" value="Segment"/>
</dbReference>
<dbReference type="EMBL" id="JX962719">
    <property type="protein sequence ID" value="AGC02233.1"/>
    <property type="molecule type" value="Genomic_DNA"/>
</dbReference>
<organism evidence="1 2">
    <name type="scientific">Acanthamoeba polyphaga moumouvirus</name>
    <dbReference type="NCBI Taxonomy" id="1269028"/>
    <lineage>
        <taxon>Viruses</taxon>
        <taxon>Varidnaviria</taxon>
        <taxon>Bamfordvirae</taxon>
        <taxon>Nucleocytoviricota</taxon>
        <taxon>Megaviricetes</taxon>
        <taxon>Imitervirales</taxon>
        <taxon>Mimiviridae</taxon>
        <taxon>Megamimivirinae</taxon>
        <taxon>Moumouvirus</taxon>
    </lineage>
</organism>
<evidence type="ECO:0000313" key="2">
    <source>
        <dbReference type="Proteomes" id="UP000201640"/>
    </source>
</evidence>
<dbReference type="GeneID" id="14445794"/>